<organism evidence="1 2">
    <name type="scientific">Paraburkholderia bryophila</name>
    <dbReference type="NCBI Taxonomy" id="420952"/>
    <lineage>
        <taxon>Bacteria</taxon>
        <taxon>Pseudomonadati</taxon>
        <taxon>Pseudomonadota</taxon>
        <taxon>Betaproteobacteria</taxon>
        <taxon>Burkholderiales</taxon>
        <taxon>Burkholderiaceae</taxon>
        <taxon>Paraburkholderia</taxon>
    </lineage>
</organism>
<dbReference type="GO" id="GO:0003676">
    <property type="term" value="F:nucleic acid binding"/>
    <property type="evidence" value="ECO:0007669"/>
    <property type="project" value="InterPro"/>
</dbReference>
<dbReference type="AlphaFoldDB" id="A0A7Z0B6U4"/>
<comment type="caution">
    <text evidence="1">The sequence shown here is derived from an EMBL/GenBank/DDBJ whole genome shotgun (WGS) entry which is preliminary data.</text>
</comment>
<sequence>MLTTFRQGRCSAVAIALKPKDMLSRSVEMPQRVRERLALEMAYSAELSIPWTLLSDGEISRPLREGLELAVRAVGPQIEPKKQDEYGVALTELLEEGLSVEDAIGKAQRIFKVDRASAVAAFHHGIWHRTIPIDIREPIVMSEPAKLTDFAWAYQAAAKILGGNGE</sequence>
<accession>A0A7Z0B6U4</accession>
<proteinExistence type="predicted"/>
<evidence type="ECO:0000313" key="2">
    <source>
        <dbReference type="Proteomes" id="UP000540929"/>
    </source>
</evidence>
<dbReference type="Gene3D" id="3.40.1350.10">
    <property type="match status" value="1"/>
</dbReference>
<keyword evidence="2" id="KW-1185">Reference proteome</keyword>
<dbReference type="Proteomes" id="UP000540929">
    <property type="component" value="Unassembled WGS sequence"/>
</dbReference>
<dbReference type="InterPro" id="IPR011856">
    <property type="entry name" value="tRNA_endonuc-like_dom_sf"/>
</dbReference>
<name>A0A7Z0B6U4_9BURK</name>
<reference evidence="1 2" key="1">
    <citation type="submission" date="2020-07" db="EMBL/GenBank/DDBJ databases">
        <title>Exploring microbial biodiversity for novel pathways involved in the catabolism of aromatic compounds derived from lignin.</title>
        <authorList>
            <person name="Elkins J."/>
        </authorList>
    </citation>
    <scope>NUCLEOTIDE SEQUENCE [LARGE SCALE GENOMIC DNA]</scope>
    <source>
        <strain evidence="1 2">H2C3C</strain>
    </source>
</reference>
<gene>
    <name evidence="1" type="ORF">GGD40_003305</name>
</gene>
<protein>
    <submittedName>
        <fullName evidence="1">Uncharacterized protein</fullName>
    </submittedName>
</protein>
<dbReference type="RefSeq" id="WP_306456581.1">
    <property type="nucleotide sequence ID" value="NZ_JACCAS010000001.1"/>
</dbReference>
<dbReference type="EMBL" id="JACCAS010000001">
    <property type="protein sequence ID" value="NYH23826.1"/>
    <property type="molecule type" value="Genomic_DNA"/>
</dbReference>
<evidence type="ECO:0000313" key="1">
    <source>
        <dbReference type="EMBL" id="NYH23826.1"/>
    </source>
</evidence>